<gene>
    <name evidence="1" type="ORF">KSF_038970</name>
</gene>
<organism evidence="1 2">
    <name type="scientific">Reticulibacter mediterranei</name>
    <dbReference type="NCBI Taxonomy" id="2778369"/>
    <lineage>
        <taxon>Bacteria</taxon>
        <taxon>Bacillati</taxon>
        <taxon>Chloroflexota</taxon>
        <taxon>Ktedonobacteria</taxon>
        <taxon>Ktedonobacterales</taxon>
        <taxon>Reticulibacteraceae</taxon>
        <taxon>Reticulibacter</taxon>
    </lineage>
</organism>
<accession>A0A8J3N051</accession>
<dbReference type="EMBL" id="BNJK01000001">
    <property type="protein sequence ID" value="GHO93849.1"/>
    <property type="molecule type" value="Genomic_DNA"/>
</dbReference>
<comment type="caution">
    <text evidence="1">The sequence shown here is derived from an EMBL/GenBank/DDBJ whole genome shotgun (WGS) entry which is preliminary data.</text>
</comment>
<reference evidence="1" key="1">
    <citation type="submission" date="2020-10" db="EMBL/GenBank/DDBJ databases">
        <title>Taxonomic study of unclassified bacteria belonging to the class Ktedonobacteria.</title>
        <authorList>
            <person name="Yabe S."/>
            <person name="Wang C.M."/>
            <person name="Zheng Y."/>
            <person name="Sakai Y."/>
            <person name="Cavaletti L."/>
            <person name="Monciardini P."/>
            <person name="Donadio S."/>
        </authorList>
    </citation>
    <scope>NUCLEOTIDE SEQUENCE</scope>
    <source>
        <strain evidence="1">ID150040</strain>
    </source>
</reference>
<evidence type="ECO:0000313" key="1">
    <source>
        <dbReference type="EMBL" id="GHO93849.1"/>
    </source>
</evidence>
<name>A0A8J3N051_9CHLR</name>
<sequence>MSVIYVNHKTIIHQFVLSVKMNKSSSFEISENVYNVNVKKVDRRKDIMVYSEHDSVFSVNVKR</sequence>
<keyword evidence="2" id="KW-1185">Reference proteome</keyword>
<dbReference type="AlphaFoldDB" id="A0A8J3N051"/>
<proteinExistence type="predicted"/>
<dbReference type="Proteomes" id="UP000597444">
    <property type="component" value="Unassembled WGS sequence"/>
</dbReference>
<evidence type="ECO:0000313" key="2">
    <source>
        <dbReference type="Proteomes" id="UP000597444"/>
    </source>
</evidence>
<protein>
    <submittedName>
        <fullName evidence="1">Uncharacterized protein</fullName>
    </submittedName>
</protein>